<reference evidence="1 2" key="1">
    <citation type="journal article" date="2018" name="Science">
        <title>The opium poppy genome and morphinan production.</title>
        <authorList>
            <person name="Guo L."/>
            <person name="Winzer T."/>
            <person name="Yang X."/>
            <person name="Li Y."/>
            <person name="Ning Z."/>
            <person name="He Z."/>
            <person name="Teodor R."/>
            <person name="Lu Y."/>
            <person name="Bowser T.A."/>
            <person name="Graham I.A."/>
            <person name="Ye K."/>
        </authorList>
    </citation>
    <scope>NUCLEOTIDE SEQUENCE [LARGE SCALE GENOMIC DNA]</scope>
    <source>
        <strain evidence="2">cv. HN1</strain>
        <tissue evidence="1">Leaves</tissue>
    </source>
</reference>
<dbReference type="Gramene" id="RZC55485">
    <property type="protein sequence ID" value="RZC55485"/>
    <property type="gene ID" value="C5167_014337"/>
</dbReference>
<organism evidence="1 2">
    <name type="scientific">Papaver somniferum</name>
    <name type="common">Opium poppy</name>
    <dbReference type="NCBI Taxonomy" id="3469"/>
    <lineage>
        <taxon>Eukaryota</taxon>
        <taxon>Viridiplantae</taxon>
        <taxon>Streptophyta</taxon>
        <taxon>Embryophyta</taxon>
        <taxon>Tracheophyta</taxon>
        <taxon>Spermatophyta</taxon>
        <taxon>Magnoliopsida</taxon>
        <taxon>Ranunculales</taxon>
        <taxon>Papaveraceae</taxon>
        <taxon>Papaveroideae</taxon>
        <taxon>Papaver</taxon>
    </lineage>
</organism>
<gene>
    <name evidence="1" type="ORF">C5167_014337</name>
</gene>
<dbReference type="Proteomes" id="UP000316621">
    <property type="component" value="Chromosome 3"/>
</dbReference>
<name>A0A4Y7J768_PAPSO</name>
<protein>
    <submittedName>
        <fullName evidence="1">Uncharacterized protein</fullName>
    </submittedName>
</protein>
<accession>A0A4Y7J768</accession>
<dbReference type="EMBL" id="CM010717">
    <property type="protein sequence ID" value="RZC55485.1"/>
    <property type="molecule type" value="Genomic_DNA"/>
</dbReference>
<dbReference type="AlphaFoldDB" id="A0A4Y7J768"/>
<proteinExistence type="predicted"/>
<sequence length="80" mass="9102">MKTVSFLLTDNVKRFCEIKAQLVGYINQRTKPLLFFADANLRDVSVNDRWQLNDVAKNSSCTLNQPNVYGPTIPRWDGVG</sequence>
<keyword evidence="2" id="KW-1185">Reference proteome</keyword>
<evidence type="ECO:0000313" key="1">
    <source>
        <dbReference type="EMBL" id="RZC55485.1"/>
    </source>
</evidence>
<evidence type="ECO:0000313" key="2">
    <source>
        <dbReference type="Proteomes" id="UP000316621"/>
    </source>
</evidence>